<feature type="region of interest" description="Disordered" evidence="1">
    <location>
        <begin position="1"/>
        <end position="25"/>
    </location>
</feature>
<dbReference type="AlphaFoldDB" id="A0A9Q9UEF0"/>
<reference evidence="2" key="1">
    <citation type="submission" date="2019-05" db="EMBL/GenBank/DDBJ databases">
        <authorList>
            <person name="Piombo E."/>
        </authorList>
    </citation>
    <scope>NUCLEOTIDE SEQUENCE</scope>
    <source>
        <strain evidence="2">C2S</strain>
    </source>
</reference>
<protein>
    <submittedName>
        <fullName evidence="2">Uncharacterized protein</fullName>
    </submittedName>
</protein>
<organism evidence="2 3">
    <name type="scientific">Fusarium fujikuroi</name>
    <name type="common">Bakanae and foot rot disease fungus</name>
    <name type="synonym">Gibberella fujikuroi</name>
    <dbReference type="NCBI Taxonomy" id="5127"/>
    <lineage>
        <taxon>Eukaryota</taxon>
        <taxon>Fungi</taxon>
        <taxon>Dikarya</taxon>
        <taxon>Ascomycota</taxon>
        <taxon>Pezizomycotina</taxon>
        <taxon>Sordariomycetes</taxon>
        <taxon>Hypocreomycetidae</taxon>
        <taxon>Hypocreales</taxon>
        <taxon>Nectriaceae</taxon>
        <taxon>Fusarium</taxon>
        <taxon>Fusarium fujikuroi species complex</taxon>
    </lineage>
</organism>
<proteinExistence type="predicted"/>
<dbReference type="EMBL" id="CABFJX010000370">
    <property type="protein sequence ID" value="VTT73647.1"/>
    <property type="molecule type" value="Genomic_DNA"/>
</dbReference>
<name>A0A9Q9UEF0_FUSFU</name>
<comment type="caution">
    <text evidence="2">The sequence shown here is derived from an EMBL/GenBank/DDBJ whole genome shotgun (WGS) entry which is preliminary data.</text>
</comment>
<gene>
    <name evidence="2" type="ORF">C2S_9183</name>
</gene>
<evidence type="ECO:0000313" key="3">
    <source>
        <dbReference type="Proteomes" id="UP000760494"/>
    </source>
</evidence>
<dbReference type="Proteomes" id="UP000760494">
    <property type="component" value="Unassembled WGS sequence"/>
</dbReference>
<feature type="compositionally biased region" description="Basic and acidic residues" evidence="1">
    <location>
        <begin position="1"/>
        <end position="14"/>
    </location>
</feature>
<sequence length="62" mass="7081">MDHLHNSESTDHPRQPWSPAPSTQVNYRVGGFPPRCNAQLGTRSHIACIWDTSLVMLVRRVR</sequence>
<accession>A0A9Q9UEF0</accession>
<evidence type="ECO:0000256" key="1">
    <source>
        <dbReference type="SAM" id="MobiDB-lite"/>
    </source>
</evidence>
<evidence type="ECO:0000313" key="2">
    <source>
        <dbReference type="EMBL" id="VTT73647.1"/>
    </source>
</evidence>